<dbReference type="SUPFAM" id="SSF140566">
    <property type="entry name" value="FlgN-like"/>
    <property type="match status" value="1"/>
</dbReference>
<dbReference type="InterPro" id="IPR007809">
    <property type="entry name" value="FlgN-like"/>
</dbReference>
<reference evidence="3 4" key="1">
    <citation type="submission" date="2017-06" db="EMBL/GenBank/DDBJ databases">
        <title>Investigating the central metabolism of Clostridium thermosuccinogenes.</title>
        <authorList>
            <person name="Koendjbiharie J.G."/>
            <person name="van Kranenburg R."/>
        </authorList>
    </citation>
    <scope>NUCLEOTIDE SEQUENCE [LARGE SCALE GENOMIC DNA]</scope>
    <source>
        <strain evidence="3 4">DSM 5806</strain>
    </source>
</reference>
<keyword evidence="1" id="KW-1005">Bacterial flagellum biogenesis</keyword>
<keyword evidence="2" id="KW-0175">Coiled coil</keyword>
<dbReference type="EMBL" id="NIOJ01000005">
    <property type="protein sequence ID" value="PNU00981.1"/>
    <property type="molecule type" value="Genomic_DNA"/>
</dbReference>
<name>A0A2K2EY63_9CLOT</name>
<sequence>MDSYCFRGLKFHRDVIDVRKELYMVDICIRKMIELSSKKYSLLQDMLELTRAQSGTITEDGIENLQKLIAEKQTKIEEIDKLDEEFTSCFQQLKQELKVERLEEINNASIPGIKELKDTVGRIMELLEEIRKLESRNIENAEKLMDGLSTQIKKLNQGKTINAAYGKNVVAAPPSFFVDSRK</sequence>
<dbReference type="Proteomes" id="UP000236151">
    <property type="component" value="Unassembled WGS sequence"/>
</dbReference>
<dbReference type="AlphaFoldDB" id="A0A2K2EY63"/>
<evidence type="ECO:0008006" key="5">
    <source>
        <dbReference type="Google" id="ProtNLM"/>
    </source>
</evidence>
<evidence type="ECO:0000256" key="2">
    <source>
        <dbReference type="SAM" id="Coils"/>
    </source>
</evidence>
<evidence type="ECO:0000313" key="3">
    <source>
        <dbReference type="EMBL" id="PNU00981.1"/>
    </source>
</evidence>
<evidence type="ECO:0000256" key="1">
    <source>
        <dbReference type="ARBA" id="ARBA00022795"/>
    </source>
</evidence>
<protein>
    <recommendedName>
        <fullName evidence="5">Flagellar biosynthesis protein FlgN</fullName>
    </recommendedName>
</protein>
<comment type="caution">
    <text evidence="3">The sequence shown here is derived from an EMBL/GenBank/DDBJ whole genome shotgun (WGS) entry which is preliminary data.</text>
</comment>
<proteinExistence type="predicted"/>
<evidence type="ECO:0000313" key="4">
    <source>
        <dbReference type="Proteomes" id="UP000236151"/>
    </source>
</evidence>
<accession>A0A2K2EY63</accession>
<dbReference type="InterPro" id="IPR036679">
    <property type="entry name" value="FlgN-like_sf"/>
</dbReference>
<dbReference type="GO" id="GO:0044780">
    <property type="term" value="P:bacterial-type flagellum assembly"/>
    <property type="evidence" value="ECO:0007669"/>
    <property type="project" value="InterPro"/>
</dbReference>
<dbReference type="KEGG" id="cthd:CDO33_00735"/>
<gene>
    <name evidence="3" type="ORF">CDQ84_03645</name>
</gene>
<organism evidence="3 4">
    <name type="scientific">Clostridium thermosuccinogenes</name>
    <dbReference type="NCBI Taxonomy" id="84032"/>
    <lineage>
        <taxon>Bacteria</taxon>
        <taxon>Bacillati</taxon>
        <taxon>Bacillota</taxon>
        <taxon>Clostridia</taxon>
        <taxon>Eubacteriales</taxon>
        <taxon>Clostridiaceae</taxon>
        <taxon>Clostridium</taxon>
    </lineage>
</organism>
<dbReference type="Gene3D" id="1.20.58.300">
    <property type="entry name" value="FlgN-like"/>
    <property type="match status" value="1"/>
</dbReference>
<feature type="coiled-coil region" evidence="2">
    <location>
        <begin position="113"/>
        <end position="158"/>
    </location>
</feature>
<dbReference type="Pfam" id="PF05130">
    <property type="entry name" value="FlgN"/>
    <property type="match status" value="1"/>
</dbReference>
<keyword evidence="4" id="KW-1185">Reference proteome</keyword>